<dbReference type="GO" id="GO:0003964">
    <property type="term" value="F:RNA-directed DNA polymerase activity"/>
    <property type="evidence" value="ECO:0007669"/>
    <property type="project" value="UniProtKB-KW"/>
</dbReference>
<evidence type="ECO:0000313" key="4">
    <source>
        <dbReference type="Proteomes" id="UP000568106"/>
    </source>
</evidence>
<evidence type="ECO:0000313" key="3">
    <source>
        <dbReference type="EMBL" id="MBB5319491.1"/>
    </source>
</evidence>
<dbReference type="PANTHER" id="PTHR34047">
    <property type="entry name" value="NUCLEAR INTRON MATURASE 1, MITOCHONDRIAL-RELATED"/>
    <property type="match status" value="1"/>
</dbReference>
<dbReference type="InterPro" id="IPR025960">
    <property type="entry name" value="RVT_N"/>
</dbReference>
<dbReference type="AlphaFoldDB" id="A0A7W8INC8"/>
<dbReference type="Proteomes" id="UP000568106">
    <property type="component" value="Unassembled WGS sequence"/>
</dbReference>
<dbReference type="NCBIfam" id="TIGR04416">
    <property type="entry name" value="group_II_RT_mat"/>
    <property type="match status" value="1"/>
</dbReference>
<dbReference type="InterPro" id="IPR043502">
    <property type="entry name" value="DNA/RNA_pol_sf"/>
</dbReference>
<evidence type="ECO:0000259" key="2">
    <source>
        <dbReference type="PROSITE" id="PS50878"/>
    </source>
</evidence>
<keyword evidence="3" id="KW-0808">Transferase</keyword>
<feature type="domain" description="Reverse transcriptase" evidence="2">
    <location>
        <begin position="94"/>
        <end position="330"/>
    </location>
</feature>
<dbReference type="EC" id="2.7.7.49" evidence="3"/>
<dbReference type="EMBL" id="JACHDY010000010">
    <property type="protein sequence ID" value="MBB5319491.1"/>
    <property type="molecule type" value="Genomic_DNA"/>
</dbReference>
<dbReference type="InterPro" id="IPR013597">
    <property type="entry name" value="Mat_intron_G2"/>
</dbReference>
<dbReference type="InterPro" id="IPR000477">
    <property type="entry name" value="RT_dom"/>
</dbReference>
<organism evidence="3 4">
    <name type="scientific">Tunturiibacter empetritectus</name>
    <dbReference type="NCBI Taxonomy" id="3069691"/>
    <lineage>
        <taxon>Bacteria</taxon>
        <taxon>Pseudomonadati</taxon>
        <taxon>Acidobacteriota</taxon>
        <taxon>Terriglobia</taxon>
        <taxon>Terriglobales</taxon>
        <taxon>Acidobacteriaceae</taxon>
        <taxon>Tunturiibacter</taxon>
    </lineage>
</organism>
<keyword evidence="4" id="KW-1185">Reference proteome</keyword>
<comment type="similarity">
    <text evidence="1">Belongs to the bacterial reverse transcriptase family.</text>
</comment>
<dbReference type="Pfam" id="PF13655">
    <property type="entry name" value="RVT_N"/>
    <property type="match status" value="1"/>
</dbReference>
<keyword evidence="3" id="KW-0695">RNA-directed DNA polymerase</keyword>
<dbReference type="SUPFAM" id="SSF56672">
    <property type="entry name" value="DNA/RNA polymerases"/>
    <property type="match status" value="1"/>
</dbReference>
<reference evidence="3" key="1">
    <citation type="submission" date="2020-08" db="EMBL/GenBank/DDBJ databases">
        <title>Genomic Encyclopedia of Type Strains, Phase IV (KMG-V): Genome sequencing to study the core and pangenomes of soil and plant-associated prokaryotes.</title>
        <authorList>
            <person name="Whitman W."/>
        </authorList>
    </citation>
    <scope>NUCLEOTIDE SEQUENCE [LARGE SCALE GENOMIC DNA]</scope>
    <source>
        <strain evidence="3">M8UP27</strain>
    </source>
</reference>
<dbReference type="Pfam" id="PF08388">
    <property type="entry name" value="GIIM"/>
    <property type="match status" value="1"/>
</dbReference>
<dbReference type="Pfam" id="PF00078">
    <property type="entry name" value="RVT_1"/>
    <property type="match status" value="1"/>
</dbReference>
<sequence>MNVEQSMCAASDPAAQWEQVNWSRCEHMVRRLQARIVKATQEGRHNKVRALQWLLTHSFSGRAMAVKRVTHNKGKNTPGVDRAIWSTPASRYKAIDTLRRRGYQPQPLRRVYIPKANGKQRPLGIPTMKDRAMQALYLLALLPVAETTADLNSYGFRPERSTADAIEQCFNVVGMRNSAQWVLEGDIRGCFDNISHAWMLDHIPTDKDVLRKWLKAGFMEDRKLFATEAGTPQGGIISPTLANLTLDGLEHLLKQTFRNKKVGGKMHNPKVNFVRYADDFIITGSSKELLENEVKPMVERFLLERGLQLSPEKTCITHIENGFDFLGQNLRRHGKKVLTTPSKKNMHAFLEKVRGAIKRNSTANQANLIGILNPVIRGWANYHRHIVASSAFQRAEMVIWRSLWRWAKHRHWKKPTAWIANRYWHRLGNGRHMFAVMAGGNVRRSRAMVAWLVNPAKTPIWRHVKVKSNANPFDQNWRGYFETRKSLKRASSNR</sequence>
<name>A0A7W8INC8_9BACT</name>
<keyword evidence="3" id="KW-0548">Nucleotidyltransferase</keyword>
<gene>
    <name evidence="3" type="ORF">HDF09_004200</name>
</gene>
<dbReference type="InterPro" id="IPR030931">
    <property type="entry name" value="Group_II_RT_mat"/>
</dbReference>
<proteinExistence type="inferred from homology"/>
<dbReference type="CDD" id="cd01651">
    <property type="entry name" value="RT_G2_intron"/>
    <property type="match status" value="1"/>
</dbReference>
<evidence type="ECO:0000256" key="1">
    <source>
        <dbReference type="ARBA" id="ARBA00034120"/>
    </source>
</evidence>
<dbReference type="InterPro" id="IPR051083">
    <property type="entry name" value="GrpII_Intron_Splice-Mob/Def"/>
</dbReference>
<protein>
    <submittedName>
        <fullName evidence="3">RNA-directed DNA polymerase</fullName>
        <ecNumber evidence="3">2.7.7.49</ecNumber>
    </submittedName>
</protein>
<dbReference type="PROSITE" id="PS50878">
    <property type="entry name" value="RT_POL"/>
    <property type="match status" value="1"/>
</dbReference>
<comment type="caution">
    <text evidence="3">The sequence shown here is derived from an EMBL/GenBank/DDBJ whole genome shotgun (WGS) entry which is preliminary data.</text>
</comment>
<dbReference type="PANTHER" id="PTHR34047:SF10">
    <property type="entry name" value="GROUP II INTRON-ASSOCIATED OPEN READING FRAME"/>
    <property type="match status" value="1"/>
</dbReference>
<accession>A0A7W8INC8</accession>